<dbReference type="Gene3D" id="3.90.226.10">
    <property type="entry name" value="2-enoyl-CoA Hydratase, Chain A, domain 1"/>
    <property type="match status" value="2"/>
</dbReference>
<dbReference type="Proteomes" id="UP000242146">
    <property type="component" value="Unassembled WGS sequence"/>
</dbReference>
<reference evidence="2 3" key="1">
    <citation type="submission" date="2016-07" db="EMBL/GenBank/DDBJ databases">
        <title>Pervasive Adenine N6-methylation of Active Genes in Fungi.</title>
        <authorList>
            <consortium name="DOE Joint Genome Institute"/>
            <person name="Mondo S.J."/>
            <person name="Dannebaum R.O."/>
            <person name="Kuo R.C."/>
            <person name="Labutti K."/>
            <person name="Haridas S."/>
            <person name="Kuo A."/>
            <person name="Salamov A."/>
            <person name="Ahrendt S.R."/>
            <person name="Lipzen A."/>
            <person name="Sullivan W."/>
            <person name="Andreopoulos W.B."/>
            <person name="Clum A."/>
            <person name="Lindquist E."/>
            <person name="Daum C."/>
            <person name="Ramamoorthy G.K."/>
            <person name="Gryganskyi A."/>
            <person name="Culley D."/>
            <person name="Magnuson J.K."/>
            <person name="James T.Y."/>
            <person name="O'Malley M.A."/>
            <person name="Stajich J.E."/>
            <person name="Spatafora J.W."/>
            <person name="Visel A."/>
            <person name="Grigoriev I.V."/>
        </authorList>
    </citation>
    <scope>NUCLEOTIDE SEQUENCE [LARGE SCALE GENOMIC DNA]</scope>
    <source>
        <strain evidence="2 3">NRRL 3301</strain>
    </source>
</reference>
<feature type="domain" description="CoA carboxyltransferase C-terminal" evidence="1">
    <location>
        <begin position="299"/>
        <end position="545"/>
    </location>
</feature>
<name>A0A1X2G5J1_9FUNG</name>
<evidence type="ECO:0000313" key="3">
    <source>
        <dbReference type="Proteomes" id="UP000242146"/>
    </source>
</evidence>
<comment type="caution">
    <text evidence="2">The sequence shown here is derived from an EMBL/GenBank/DDBJ whole genome shotgun (WGS) entry which is preliminary data.</text>
</comment>
<gene>
    <name evidence="2" type="ORF">DM01DRAFT_1339885</name>
</gene>
<sequence length="557" mass="60911">MAPSPSDSSIARLNSIVSHLQQSAKDDPALEKSEWKDVMLEIKKRQVFNQTVDANDRGYIRQKTQGKLWVRDRIDRFVDPGTFYEVGSIAAQAKYDSNGKLVDYSPANFIAGKAKVNGRDLIIAGDDFCIRGGHADGAVWGKSLYAEQMALVQKIPIVRLIDGSSGGGSVTTMLTHGMRVPPLIGMHDVISSLSVIPVAAAALGPAVGLGAARATLTHFSVIPQKIGSLFAAGPPVVANATFETVTKESLGGALVHTANGTIDNLAVDEDDCFAQIRLFLSYLPNNNTQMPPVATCDDPVDRCDQDLLDIIPRRRQRPYQVRDIIIRVVDKGSWFEIGARWGDGAVCGLARIHGYPVGVIAFDGSKQGNVLSSASSQKFRRHLDLCDVFGLPVVNFADYAGFSIGTQAEREATIRHGATVTAALYQCDVPYFTVILRKVFGVAGAAFVDNRVPNQRVAWPSGDWGSLPLEGGIAAAHKRELEAAGDKRQEVYNRILAEYEVARSPVRTAEHFDIQELIDPRHTRPLVCEWVRMQYENVLPSRLEKVRVNGPRILYRP</sequence>
<dbReference type="EMBL" id="MCGT01000041">
    <property type="protein sequence ID" value="ORX45653.1"/>
    <property type="molecule type" value="Genomic_DNA"/>
</dbReference>
<dbReference type="PROSITE" id="PS50989">
    <property type="entry name" value="COA_CT_CTER"/>
    <property type="match status" value="1"/>
</dbReference>
<accession>A0A1X2G5J1</accession>
<dbReference type="PANTHER" id="PTHR43842">
    <property type="entry name" value="PROPIONYL-COA CARBOXYLASE BETA CHAIN"/>
    <property type="match status" value="1"/>
</dbReference>
<evidence type="ECO:0000313" key="2">
    <source>
        <dbReference type="EMBL" id="ORX45653.1"/>
    </source>
</evidence>
<dbReference type="OrthoDB" id="439921at2759"/>
<evidence type="ECO:0000259" key="1">
    <source>
        <dbReference type="PROSITE" id="PS50989"/>
    </source>
</evidence>
<dbReference type="Pfam" id="PF01039">
    <property type="entry name" value="Carboxyl_trans"/>
    <property type="match status" value="1"/>
</dbReference>
<protein>
    <submittedName>
        <fullName evidence="2">Propionyl-CoA carboxylase</fullName>
    </submittedName>
</protein>
<proteinExistence type="predicted"/>
<keyword evidence="3" id="KW-1185">Reference proteome</keyword>
<dbReference type="InterPro" id="IPR011763">
    <property type="entry name" value="COA_CT_C"/>
</dbReference>
<dbReference type="InterPro" id="IPR051047">
    <property type="entry name" value="AccD/PCCB"/>
</dbReference>
<dbReference type="InterPro" id="IPR029045">
    <property type="entry name" value="ClpP/crotonase-like_dom_sf"/>
</dbReference>
<dbReference type="AlphaFoldDB" id="A0A1X2G5J1"/>
<dbReference type="SUPFAM" id="SSF52096">
    <property type="entry name" value="ClpP/crotonase"/>
    <property type="match status" value="2"/>
</dbReference>
<dbReference type="STRING" id="101127.A0A1X2G5J1"/>
<dbReference type="PANTHER" id="PTHR43842:SF2">
    <property type="entry name" value="PROPIONYL-COA CARBOXYLASE BETA CHAIN, MITOCHONDRIAL"/>
    <property type="match status" value="1"/>
</dbReference>
<dbReference type="GO" id="GO:0004658">
    <property type="term" value="F:propionyl-CoA carboxylase activity"/>
    <property type="evidence" value="ECO:0007669"/>
    <property type="project" value="TreeGrafter"/>
</dbReference>
<dbReference type="InterPro" id="IPR034733">
    <property type="entry name" value="AcCoA_carboxyl_beta"/>
</dbReference>
<organism evidence="2 3">
    <name type="scientific">Hesseltinella vesiculosa</name>
    <dbReference type="NCBI Taxonomy" id="101127"/>
    <lineage>
        <taxon>Eukaryota</taxon>
        <taxon>Fungi</taxon>
        <taxon>Fungi incertae sedis</taxon>
        <taxon>Mucoromycota</taxon>
        <taxon>Mucoromycotina</taxon>
        <taxon>Mucoromycetes</taxon>
        <taxon>Mucorales</taxon>
        <taxon>Cunninghamellaceae</taxon>
        <taxon>Hesseltinella</taxon>
    </lineage>
</organism>